<protein>
    <submittedName>
        <fullName evidence="1">Uncharacterized protein</fullName>
    </submittedName>
</protein>
<accession>W9WF79</accession>
<keyword evidence="2" id="KW-1185">Reference proteome</keyword>
<feature type="non-terminal residue" evidence="1">
    <location>
        <position position="1"/>
    </location>
</feature>
<dbReference type="EMBL" id="AMGX01000025">
    <property type="protein sequence ID" value="EXJ63650.1"/>
    <property type="molecule type" value="Genomic_DNA"/>
</dbReference>
<dbReference type="Proteomes" id="UP000019471">
    <property type="component" value="Unassembled WGS sequence"/>
</dbReference>
<dbReference type="GeneID" id="19196100"/>
<comment type="caution">
    <text evidence="1">The sequence shown here is derived from an EMBL/GenBank/DDBJ whole genome shotgun (WGS) entry which is preliminary data.</text>
</comment>
<dbReference type="RefSeq" id="XP_007750173.1">
    <property type="nucleotide sequence ID" value="XM_007751983.1"/>
</dbReference>
<sequence>SNSAFVRGHDECQTPYRTLRYGRPLQRAARQRTPPSHPESLLEITRKVHTDEKLNGAFQVDHPF</sequence>
<evidence type="ECO:0000313" key="2">
    <source>
        <dbReference type="Proteomes" id="UP000019471"/>
    </source>
</evidence>
<reference evidence="1 2" key="1">
    <citation type="submission" date="2013-03" db="EMBL/GenBank/DDBJ databases">
        <title>The Genome Sequence of Cladophialophora psammophila CBS 110553.</title>
        <authorList>
            <consortium name="The Broad Institute Genomics Platform"/>
            <person name="Cuomo C."/>
            <person name="de Hoog S."/>
            <person name="Gorbushina A."/>
            <person name="Walker B."/>
            <person name="Young S.K."/>
            <person name="Zeng Q."/>
            <person name="Gargeya S."/>
            <person name="Fitzgerald M."/>
            <person name="Haas B."/>
            <person name="Abouelleil A."/>
            <person name="Allen A.W."/>
            <person name="Alvarado L."/>
            <person name="Arachchi H.M."/>
            <person name="Berlin A.M."/>
            <person name="Chapman S.B."/>
            <person name="Gainer-Dewar J."/>
            <person name="Goldberg J."/>
            <person name="Griggs A."/>
            <person name="Gujja S."/>
            <person name="Hansen M."/>
            <person name="Howarth C."/>
            <person name="Imamovic A."/>
            <person name="Ireland A."/>
            <person name="Larimer J."/>
            <person name="McCowan C."/>
            <person name="Murphy C."/>
            <person name="Pearson M."/>
            <person name="Poon T.W."/>
            <person name="Priest M."/>
            <person name="Roberts A."/>
            <person name="Saif S."/>
            <person name="Shea T."/>
            <person name="Sisk P."/>
            <person name="Sykes S."/>
            <person name="Wortman J."/>
            <person name="Nusbaum C."/>
            <person name="Birren B."/>
        </authorList>
    </citation>
    <scope>NUCLEOTIDE SEQUENCE [LARGE SCALE GENOMIC DNA]</scope>
    <source>
        <strain evidence="1 2">CBS 110553</strain>
    </source>
</reference>
<name>W9WF79_9EURO</name>
<organism evidence="1 2">
    <name type="scientific">Cladophialophora psammophila CBS 110553</name>
    <dbReference type="NCBI Taxonomy" id="1182543"/>
    <lineage>
        <taxon>Eukaryota</taxon>
        <taxon>Fungi</taxon>
        <taxon>Dikarya</taxon>
        <taxon>Ascomycota</taxon>
        <taxon>Pezizomycotina</taxon>
        <taxon>Eurotiomycetes</taxon>
        <taxon>Chaetothyriomycetidae</taxon>
        <taxon>Chaetothyriales</taxon>
        <taxon>Herpotrichiellaceae</taxon>
        <taxon>Cladophialophora</taxon>
    </lineage>
</organism>
<proteinExistence type="predicted"/>
<gene>
    <name evidence="1" type="ORF">A1O5_11411</name>
</gene>
<dbReference type="HOGENOM" id="CLU_2873744_0_0_1"/>
<evidence type="ECO:0000313" key="1">
    <source>
        <dbReference type="EMBL" id="EXJ63650.1"/>
    </source>
</evidence>
<dbReference type="AlphaFoldDB" id="W9WF79"/>